<proteinExistence type="predicted"/>
<dbReference type="Proteomes" id="UP001501747">
    <property type="component" value="Unassembled WGS sequence"/>
</dbReference>
<protein>
    <recommendedName>
        <fullName evidence="1">Adaptor protein ClpS core domain-containing protein</fullName>
    </recommendedName>
</protein>
<feature type="domain" description="Adaptor protein ClpS core" evidence="1">
    <location>
        <begin position="13"/>
        <end position="76"/>
    </location>
</feature>
<sequence>MAEPSRHTGPMNDASWRVLVWDDDVNTTHVVQYVLYRVCGMSLIDAARTMIMIHQHGYAEVARFTERAEAERLVAGLMVCGLRGGLSRTEVATVG</sequence>
<comment type="caution">
    <text evidence="2">The sequence shown here is derived from an EMBL/GenBank/DDBJ whole genome shotgun (WGS) entry which is preliminary data.</text>
</comment>
<dbReference type="Pfam" id="PF02617">
    <property type="entry name" value="ClpS"/>
    <property type="match status" value="1"/>
</dbReference>
<evidence type="ECO:0000313" key="2">
    <source>
        <dbReference type="EMBL" id="GAA4029751.1"/>
    </source>
</evidence>
<evidence type="ECO:0000259" key="1">
    <source>
        <dbReference type="Pfam" id="PF02617"/>
    </source>
</evidence>
<name>A0ABP7TQK0_9PSEU</name>
<dbReference type="Gene3D" id="3.30.1390.10">
    <property type="match status" value="1"/>
</dbReference>
<evidence type="ECO:0000313" key="3">
    <source>
        <dbReference type="Proteomes" id="UP001501747"/>
    </source>
</evidence>
<reference evidence="3" key="1">
    <citation type="journal article" date="2019" name="Int. J. Syst. Evol. Microbiol.">
        <title>The Global Catalogue of Microorganisms (GCM) 10K type strain sequencing project: providing services to taxonomists for standard genome sequencing and annotation.</title>
        <authorList>
            <consortium name="The Broad Institute Genomics Platform"/>
            <consortium name="The Broad Institute Genome Sequencing Center for Infectious Disease"/>
            <person name="Wu L."/>
            <person name="Ma J."/>
        </authorList>
    </citation>
    <scope>NUCLEOTIDE SEQUENCE [LARGE SCALE GENOMIC DNA]</scope>
    <source>
        <strain evidence="3">JCM 17342</strain>
    </source>
</reference>
<dbReference type="InterPro" id="IPR003769">
    <property type="entry name" value="ClpS_core"/>
</dbReference>
<dbReference type="InterPro" id="IPR014719">
    <property type="entry name" value="Ribosomal_bL12_C/ClpS-like"/>
</dbReference>
<dbReference type="SUPFAM" id="SSF54736">
    <property type="entry name" value="ClpS-like"/>
    <property type="match status" value="1"/>
</dbReference>
<keyword evidence="3" id="KW-1185">Reference proteome</keyword>
<dbReference type="EMBL" id="BAABAL010000019">
    <property type="protein sequence ID" value="GAA4029751.1"/>
    <property type="molecule type" value="Genomic_DNA"/>
</dbReference>
<accession>A0ABP7TQK0</accession>
<gene>
    <name evidence="2" type="ORF">GCM10022247_63600</name>
</gene>
<organism evidence="2 3">
    <name type="scientific">Allokutzneria multivorans</name>
    <dbReference type="NCBI Taxonomy" id="1142134"/>
    <lineage>
        <taxon>Bacteria</taxon>
        <taxon>Bacillati</taxon>
        <taxon>Actinomycetota</taxon>
        <taxon>Actinomycetes</taxon>
        <taxon>Pseudonocardiales</taxon>
        <taxon>Pseudonocardiaceae</taxon>
        <taxon>Allokutzneria</taxon>
    </lineage>
</organism>